<feature type="transmembrane region" description="Helical" evidence="2">
    <location>
        <begin position="210"/>
        <end position="229"/>
    </location>
</feature>
<comment type="caution">
    <text evidence="4">The sequence shown here is derived from an EMBL/GenBank/DDBJ whole genome shotgun (WGS) entry which is preliminary data.</text>
</comment>
<keyword evidence="2" id="KW-0812">Transmembrane</keyword>
<feature type="region of interest" description="Disordered" evidence="1">
    <location>
        <begin position="373"/>
        <end position="408"/>
    </location>
</feature>
<evidence type="ECO:0000313" key="4">
    <source>
        <dbReference type="EMBL" id="GAA1395379.1"/>
    </source>
</evidence>
<feature type="transmembrane region" description="Helical" evidence="2">
    <location>
        <begin position="339"/>
        <end position="361"/>
    </location>
</feature>
<feature type="transmembrane region" description="Helical" evidence="2">
    <location>
        <begin position="266"/>
        <end position="287"/>
    </location>
</feature>
<evidence type="ECO:0000256" key="1">
    <source>
        <dbReference type="SAM" id="MobiDB-lite"/>
    </source>
</evidence>
<dbReference type="InterPro" id="IPR050879">
    <property type="entry name" value="Acyltransferase_3"/>
</dbReference>
<keyword evidence="5" id="KW-1185">Reference proteome</keyword>
<evidence type="ECO:0000256" key="2">
    <source>
        <dbReference type="SAM" id="Phobius"/>
    </source>
</evidence>
<dbReference type="Proteomes" id="UP001499863">
    <property type="component" value="Unassembled WGS sequence"/>
</dbReference>
<sequence>MSAPTAGSGRNLSRLPSLTGMRWIAALLVFLTHVSVAKPFDTPALNDFMSDYLSRAGFLGVGFFFVLSGFVLTWSAREGDRPSDFYRRRLFKLYPNHAVTWLVGLLLMARAGAELTTAGTVPSLLLVQSWIPSLEVIGGTNGPSWSLACEVLFYLSFPVIMPLVRRIRPERLWLWVGVMTAALFALPLIAQLLPGSPDSPWQPLSFWRYWFVYFLPAARLPEFVLGILLARIVRSGRWVAVGWPVAALLTAAGYALMITLPDAWGMAAPTALPVGLLIAAVAAKDAAGVGTPFAGRTMVWLGEVSFAFYMVHFLVIQYGPLGLAATGSAGANTWSTPGALGVMGITLALSIGFGWALYRLVEVPVMRRWGRSAKAGTTGTSRTDAAAPAAGARSEAAPAPVAGTGAAR</sequence>
<feature type="transmembrane region" description="Helical" evidence="2">
    <location>
        <begin position="299"/>
        <end position="319"/>
    </location>
</feature>
<feature type="transmembrane region" description="Helical" evidence="2">
    <location>
        <begin position="98"/>
        <end position="125"/>
    </location>
</feature>
<dbReference type="RefSeq" id="WP_344335006.1">
    <property type="nucleotide sequence ID" value="NZ_BAAAKJ010000161.1"/>
</dbReference>
<feature type="transmembrane region" description="Helical" evidence="2">
    <location>
        <begin position="145"/>
        <end position="165"/>
    </location>
</feature>
<feature type="transmembrane region" description="Helical" evidence="2">
    <location>
        <begin position="53"/>
        <end position="77"/>
    </location>
</feature>
<protein>
    <submittedName>
        <fullName evidence="4">Acyltransferase</fullName>
    </submittedName>
</protein>
<dbReference type="InterPro" id="IPR002656">
    <property type="entry name" value="Acyl_transf_3_dom"/>
</dbReference>
<gene>
    <name evidence="4" type="ORF">GCM10009639_30470</name>
</gene>
<feature type="transmembrane region" description="Helical" evidence="2">
    <location>
        <begin position="172"/>
        <end position="190"/>
    </location>
</feature>
<dbReference type="EMBL" id="BAAAKJ010000161">
    <property type="protein sequence ID" value="GAA1395379.1"/>
    <property type="molecule type" value="Genomic_DNA"/>
</dbReference>
<keyword evidence="4" id="KW-0808">Transferase</keyword>
<evidence type="ECO:0000313" key="5">
    <source>
        <dbReference type="Proteomes" id="UP001499863"/>
    </source>
</evidence>
<feature type="domain" description="Acyltransferase 3" evidence="3">
    <location>
        <begin position="17"/>
        <end position="350"/>
    </location>
</feature>
<accession>A0ABN1Y1J0</accession>
<feature type="compositionally biased region" description="Low complexity" evidence="1">
    <location>
        <begin position="385"/>
        <end position="408"/>
    </location>
</feature>
<proteinExistence type="predicted"/>
<keyword evidence="2" id="KW-0472">Membrane</keyword>
<evidence type="ECO:0000259" key="3">
    <source>
        <dbReference type="Pfam" id="PF01757"/>
    </source>
</evidence>
<dbReference type="Pfam" id="PF01757">
    <property type="entry name" value="Acyl_transf_3"/>
    <property type="match status" value="1"/>
</dbReference>
<reference evidence="4 5" key="1">
    <citation type="journal article" date="2019" name="Int. J. Syst. Evol. Microbiol.">
        <title>The Global Catalogue of Microorganisms (GCM) 10K type strain sequencing project: providing services to taxonomists for standard genome sequencing and annotation.</title>
        <authorList>
            <consortium name="The Broad Institute Genomics Platform"/>
            <consortium name="The Broad Institute Genome Sequencing Center for Infectious Disease"/>
            <person name="Wu L."/>
            <person name="Ma J."/>
        </authorList>
    </citation>
    <scope>NUCLEOTIDE SEQUENCE [LARGE SCALE GENOMIC DNA]</scope>
    <source>
        <strain evidence="4 5">JCM 12393</strain>
    </source>
</reference>
<dbReference type="PANTHER" id="PTHR23028">
    <property type="entry name" value="ACETYLTRANSFERASE"/>
    <property type="match status" value="1"/>
</dbReference>
<organism evidence="4 5">
    <name type="scientific">Kitasatospora putterlickiae</name>
    <dbReference type="NCBI Taxonomy" id="221725"/>
    <lineage>
        <taxon>Bacteria</taxon>
        <taxon>Bacillati</taxon>
        <taxon>Actinomycetota</taxon>
        <taxon>Actinomycetes</taxon>
        <taxon>Kitasatosporales</taxon>
        <taxon>Streptomycetaceae</taxon>
        <taxon>Kitasatospora</taxon>
    </lineage>
</organism>
<keyword evidence="4" id="KW-0012">Acyltransferase</keyword>
<name>A0ABN1Y1J0_9ACTN</name>
<dbReference type="GO" id="GO:0016746">
    <property type="term" value="F:acyltransferase activity"/>
    <property type="evidence" value="ECO:0007669"/>
    <property type="project" value="UniProtKB-KW"/>
</dbReference>
<feature type="transmembrane region" description="Helical" evidence="2">
    <location>
        <begin position="241"/>
        <end position="260"/>
    </location>
</feature>
<keyword evidence="2" id="KW-1133">Transmembrane helix</keyword>